<keyword evidence="9" id="KW-1185">Reference proteome</keyword>
<dbReference type="NCBIfam" id="TIGR00229">
    <property type="entry name" value="sensory_box"/>
    <property type="match status" value="1"/>
</dbReference>
<accession>A0ABU1H7B9</accession>
<dbReference type="InterPro" id="IPR004089">
    <property type="entry name" value="MCPsignal_dom"/>
</dbReference>
<feature type="transmembrane region" description="Helical" evidence="4">
    <location>
        <begin position="168"/>
        <end position="188"/>
    </location>
</feature>
<keyword evidence="4" id="KW-1133">Transmembrane helix</keyword>
<dbReference type="RefSeq" id="WP_309656986.1">
    <property type="nucleotide sequence ID" value="NZ_JARWAN010000027.1"/>
</dbReference>
<feature type="compositionally biased region" description="Polar residues" evidence="3">
    <location>
        <begin position="539"/>
        <end position="568"/>
    </location>
</feature>
<keyword evidence="2" id="KW-0807">Transducer</keyword>
<dbReference type="CDD" id="cd11386">
    <property type="entry name" value="MCP_signal"/>
    <property type="match status" value="1"/>
</dbReference>
<feature type="transmembrane region" description="Helical" evidence="4">
    <location>
        <begin position="200"/>
        <end position="225"/>
    </location>
</feature>
<name>A0ABU1H7B9_9GAMM</name>
<dbReference type="Gene3D" id="1.10.287.950">
    <property type="entry name" value="Methyl-accepting chemotaxis protein"/>
    <property type="match status" value="1"/>
</dbReference>
<dbReference type="SUPFAM" id="SSF55785">
    <property type="entry name" value="PYP-like sensor domain (PAS domain)"/>
    <property type="match status" value="1"/>
</dbReference>
<dbReference type="SMART" id="SM00304">
    <property type="entry name" value="HAMP"/>
    <property type="match status" value="1"/>
</dbReference>
<evidence type="ECO:0000259" key="7">
    <source>
        <dbReference type="PROSITE" id="PS50885"/>
    </source>
</evidence>
<dbReference type="InterPro" id="IPR003660">
    <property type="entry name" value="HAMP_dom"/>
</dbReference>
<protein>
    <submittedName>
        <fullName evidence="8">Methyl-accepting chemotaxis protein</fullName>
    </submittedName>
</protein>
<dbReference type="CDD" id="cd00130">
    <property type="entry name" value="PAS"/>
    <property type="match status" value="1"/>
</dbReference>
<dbReference type="PANTHER" id="PTHR43531:SF7">
    <property type="entry name" value="AEROTAXIS RECEPTOR"/>
    <property type="match status" value="1"/>
</dbReference>
<comment type="caution">
    <text evidence="8">The sequence shown here is derived from an EMBL/GenBank/DDBJ whole genome shotgun (WGS) entry which is preliminary data.</text>
</comment>
<dbReference type="PROSITE" id="PS50111">
    <property type="entry name" value="CHEMOTAXIS_TRANSDUC_2"/>
    <property type="match status" value="1"/>
</dbReference>
<evidence type="ECO:0000259" key="6">
    <source>
        <dbReference type="PROSITE" id="PS50112"/>
    </source>
</evidence>
<dbReference type="PROSITE" id="PS50885">
    <property type="entry name" value="HAMP"/>
    <property type="match status" value="1"/>
</dbReference>
<feature type="domain" description="HAMP" evidence="7">
    <location>
        <begin position="223"/>
        <end position="276"/>
    </location>
</feature>
<feature type="domain" description="PAS" evidence="6">
    <location>
        <begin position="25"/>
        <end position="60"/>
    </location>
</feature>
<organism evidence="8 9">
    <name type="scientific">Vreelandella vilamensis</name>
    <dbReference type="NCBI Taxonomy" id="531309"/>
    <lineage>
        <taxon>Bacteria</taxon>
        <taxon>Pseudomonadati</taxon>
        <taxon>Pseudomonadota</taxon>
        <taxon>Gammaproteobacteria</taxon>
        <taxon>Oceanospirillales</taxon>
        <taxon>Halomonadaceae</taxon>
        <taxon>Vreelandella</taxon>
    </lineage>
</organism>
<dbReference type="Proteomes" id="UP001254564">
    <property type="component" value="Unassembled WGS sequence"/>
</dbReference>
<gene>
    <name evidence="8" type="ORF">QC823_14105</name>
</gene>
<evidence type="ECO:0000259" key="5">
    <source>
        <dbReference type="PROSITE" id="PS50111"/>
    </source>
</evidence>
<dbReference type="Gene3D" id="3.30.450.20">
    <property type="entry name" value="PAS domain"/>
    <property type="match status" value="1"/>
</dbReference>
<dbReference type="InterPro" id="IPR051310">
    <property type="entry name" value="MCP_chemotaxis"/>
</dbReference>
<keyword evidence="4" id="KW-0472">Membrane</keyword>
<dbReference type="CDD" id="cd06225">
    <property type="entry name" value="HAMP"/>
    <property type="match status" value="1"/>
</dbReference>
<dbReference type="EMBL" id="JARWAN010000027">
    <property type="protein sequence ID" value="MDR5900114.1"/>
    <property type="molecule type" value="Genomic_DNA"/>
</dbReference>
<sequence>MRNNQPVTQKEYVFGDDQLLISRTNLDGQITYVNPAFVDVSGFKREELIGSHHNIVRHPDMPRDAYKDFWDTIQKGDIWRGVIKNRRKNGDHYWVESNVTPIIENGRVCGYASMRIKPSPEQIKTAEKVYATIREGRRGYCLDQGTIRRSGLSGWLGKLNLRSIKARITLFICVATLMAALSGGISIVGEMGGIDKAQLIPIEIGALAIGLILLVLLGVTTARALTRPLDEARRFTLQIASGNLGATPPAVLRNDEIGRVQAALDIMRKSLGSIVGDVRDGVDQVTPTVKDIAVGNDDLASRTEQQAASLQQTAASMEEITTTVKHNTDNARQVTQLASQNADRSRDSGEMMHRVVDTMDEITEGSRKIAEIVGLIDSIAFQTNILALNASVEAARAGEHGRGFAVVAEEVRNLATRSADAAKDIRELIDQSTHQINDGAELVRKAQATLTETVDAAIRVNDLMGEITSASEEQSDGISQVNDAVTQMDQVTQQNATRVQESARAASELDAQTIMLNEAVQAFRESGTGAEEVPLKGQSAPSSASQDHHNTLATNQLAAQQDGSSPSNVKEWASF</sequence>
<reference evidence="8 9" key="1">
    <citation type="submission" date="2023-04" db="EMBL/GenBank/DDBJ databases">
        <title>A long-awaited taxogenomic arrangement of the family Halomonadaceae.</title>
        <authorList>
            <person name="De La Haba R."/>
            <person name="Chuvochina M."/>
            <person name="Wittouck S."/>
            <person name="Arahal D.R."/>
            <person name="Sanchez-Porro C."/>
            <person name="Hugenholtz P."/>
            <person name="Ventosa A."/>
        </authorList>
    </citation>
    <scope>NUCLEOTIDE SEQUENCE [LARGE SCALE GENOMIC DNA]</scope>
    <source>
        <strain evidence="8 9">DSM 21020</strain>
    </source>
</reference>
<keyword evidence="4" id="KW-0812">Transmembrane</keyword>
<feature type="domain" description="Methyl-accepting transducer" evidence="5">
    <location>
        <begin position="281"/>
        <end position="510"/>
    </location>
</feature>
<evidence type="ECO:0000313" key="9">
    <source>
        <dbReference type="Proteomes" id="UP001254564"/>
    </source>
</evidence>
<dbReference type="InterPro" id="IPR035965">
    <property type="entry name" value="PAS-like_dom_sf"/>
</dbReference>
<dbReference type="PANTHER" id="PTHR43531">
    <property type="entry name" value="PROTEIN ICFG"/>
    <property type="match status" value="1"/>
</dbReference>
<evidence type="ECO:0000256" key="1">
    <source>
        <dbReference type="ARBA" id="ARBA00029447"/>
    </source>
</evidence>
<dbReference type="SUPFAM" id="SSF58104">
    <property type="entry name" value="Methyl-accepting chemotaxis protein (MCP) signaling domain"/>
    <property type="match status" value="1"/>
</dbReference>
<proteinExistence type="inferred from homology"/>
<feature type="region of interest" description="Disordered" evidence="3">
    <location>
        <begin position="525"/>
        <end position="575"/>
    </location>
</feature>
<dbReference type="Pfam" id="PF00672">
    <property type="entry name" value="HAMP"/>
    <property type="match status" value="1"/>
</dbReference>
<dbReference type="InterPro" id="IPR000014">
    <property type="entry name" value="PAS"/>
</dbReference>
<evidence type="ECO:0000256" key="3">
    <source>
        <dbReference type="SAM" id="MobiDB-lite"/>
    </source>
</evidence>
<dbReference type="PROSITE" id="PS50112">
    <property type="entry name" value="PAS"/>
    <property type="match status" value="1"/>
</dbReference>
<dbReference type="InterPro" id="IPR013655">
    <property type="entry name" value="PAS_fold_3"/>
</dbReference>
<comment type="similarity">
    <text evidence="1">Belongs to the methyl-accepting chemotaxis (MCP) protein family.</text>
</comment>
<dbReference type="Pfam" id="PF00015">
    <property type="entry name" value="MCPsignal"/>
    <property type="match status" value="1"/>
</dbReference>
<evidence type="ECO:0000313" key="8">
    <source>
        <dbReference type="EMBL" id="MDR5900114.1"/>
    </source>
</evidence>
<dbReference type="SMART" id="SM00283">
    <property type="entry name" value="MA"/>
    <property type="match status" value="1"/>
</dbReference>
<evidence type="ECO:0000256" key="2">
    <source>
        <dbReference type="PROSITE-ProRule" id="PRU00284"/>
    </source>
</evidence>
<evidence type="ECO:0000256" key="4">
    <source>
        <dbReference type="SAM" id="Phobius"/>
    </source>
</evidence>
<dbReference type="Pfam" id="PF08447">
    <property type="entry name" value="PAS_3"/>
    <property type="match status" value="1"/>
</dbReference>